<organism evidence="2 3">
    <name type="scientific">Thalassobacillus hwangdonensis</name>
    <dbReference type="NCBI Taxonomy" id="546108"/>
    <lineage>
        <taxon>Bacteria</taxon>
        <taxon>Bacillati</taxon>
        <taxon>Bacillota</taxon>
        <taxon>Bacilli</taxon>
        <taxon>Bacillales</taxon>
        <taxon>Bacillaceae</taxon>
        <taxon>Thalassobacillus</taxon>
    </lineage>
</organism>
<accession>A0ABW3L0X1</accession>
<dbReference type="EMBL" id="JBHTKL010000001">
    <property type="protein sequence ID" value="MFD1018234.1"/>
    <property type="molecule type" value="Genomic_DNA"/>
</dbReference>
<dbReference type="Proteomes" id="UP001596990">
    <property type="component" value="Unassembled WGS sequence"/>
</dbReference>
<proteinExistence type="predicted"/>
<dbReference type="InterPro" id="IPR027275">
    <property type="entry name" value="PRC-brl_dom"/>
</dbReference>
<keyword evidence="3" id="KW-1185">Reference proteome</keyword>
<evidence type="ECO:0000313" key="3">
    <source>
        <dbReference type="Proteomes" id="UP001596990"/>
    </source>
</evidence>
<dbReference type="Gene3D" id="2.30.30.240">
    <property type="entry name" value="PRC-barrel domain"/>
    <property type="match status" value="1"/>
</dbReference>
<reference evidence="3" key="1">
    <citation type="journal article" date="2019" name="Int. J. Syst. Evol. Microbiol.">
        <title>The Global Catalogue of Microorganisms (GCM) 10K type strain sequencing project: providing services to taxonomists for standard genome sequencing and annotation.</title>
        <authorList>
            <consortium name="The Broad Institute Genomics Platform"/>
            <consortium name="The Broad Institute Genome Sequencing Center for Infectious Disease"/>
            <person name="Wu L."/>
            <person name="Ma J."/>
        </authorList>
    </citation>
    <scope>NUCLEOTIDE SEQUENCE [LARGE SCALE GENOMIC DNA]</scope>
    <source>
        <strain evidence="3">CCUG 56607</strain>
    </source>
</reference>
<name>A0ABW3L0X1_9BACI</name>
<gene>
    <name evidence="2" type="ORF">ACFQ2J_03380</name>
</gene>
<evidence type="ECO:0000313" key="2">
    <source>
        <dbReference type="EMBL" id="MFD1018234.1"/>
    </source>
</evidence>
<dbReference type="PANTHER" id="PTHR40061:SF2">
    <property type="entry name" value="PRC-BARREL DOMAIN-CONTAINING PROTEIN"/>
    <property type="match status" value="1"/>
</dbReference>
<dbReference type="Pfam" id="PF05239">
    <property type="entry name" value="PRC"/>
    <property type="match status" value="1"/>
</dbReference>
<evidence type="ECO:0000259" key="1">
    <source>
        <dbReference type="Pfam" id="PF05239"/>
    </source>
</evidence>
<dbReference type="InterPro" id="IPR011033">
    <property type="entry name" value="PRC_barrel-like_sf"/>
</dbReference>
<sequence>MRYKSLGGKEIVDITSGTKLGILGQTDMEIDQTTGEIISFVIPEYKWFGMKSESEGYRITWDEIIRVGEDMILIQPKKKL</sequence>
<comment type="caution">
    <text evidence="2">The sequence shown here is derived from an EMBL/GenBank/DDBJ whole genome shotgun (WGS) entry which is preliminary data.</text>
</comment>
<protein>
    <submittedName>
        <fullName evidence="2">YlmC/YmxH family sporulation protein</fullName>
    </submittedName>
</protein>
<dbReference type="PANTHER" id="PTHR40061">
    <property type="entry name" value="SPORULATION PROTEIN YLMC-RELATED"/>
    <property type="match status" value="1"/>
</dbReference>
<feature type="domain" description="PRC-barrel" evidence="1">
    <location>
        <begin position="1"/>
        <end position="79"/>
    </location>
</feature>
<dbReference type="RefSeq" id="WP_386056574.1">
    <property type="nucleotide sequence ID" value="NZ_JBHTKL010000001.1"/>
</dbReference>
<dbReference type="NCBIfam" id="TIGR02888">
    <property type="entry name" value="spore_YlmC_YmxH"/>
    <property type="match status" value="1"/>
</dbReference>
<dbReference type="InterPro" id="IPR014238">
    <property type="entry name" value="Spore_YlmC/YmxH"/>
</dbReference>
<dbReference type="SUPFAM" id="SSF50346">
    <property type="entry name" value="PRC-barrel domain"/>
    <property type="match status" value="1"/>
</dbReference>